<keyword evidence="2 5" id="KW-0479">Metal-binding</keyword>
<dbReference type="PROSITE" id="PS51007">
    <property type="entry name" value="CYTC"/>
    <property type="match status" value="2"/>
</dbReference>
<dbReference type="InterPro" id="IPR009880">
    <property type="entry name" value="Glyoxal_oxidase_N"/>
</dbReference>
<evidence type="ECO:0008006" key="13">
    <source>
        <dbReference type="Google" id="ProtNLM"/>
    </source>
</evidence>
<evidence type="ECO:0000259" key="7">
    <source>
        <dbReference type="PROSITE" id="PS50093"/>
    </source>
</evidence>
<dbReference type="InterPro" id="IPR011048">
    <property type="entry name" value="Haem_d1_sf"/>
</dbReference>
<dbReference type="PROSITE" id="PS50022">
    <property type="entry name" value="FA58C_3"/>
    <property type="match status" value="1"/>
</dbReference>
<dbReference type="InterPro" id="IPR011043">
    <property type="entry name" value="Gal_Oxase/kelch_b-propeller"/>
</dbReference>
<proteinExistence type="predicted"/>
<dbReference type="Gene3D" id="2.100.10.30">
    <property type="entry name" value="Jacalin-like lectin domain"/>
    <property type="match status" value="1"/>
</dbReference>
<dbReference type="InterPro" id="IPR035986">
    <property type="entry name" value="PKD_dom_sf"/>
</dbReference>
<dbReference type="CDD" id="cd02851">
    <property type="entry name" value="E_set_GO_C"/>
    <property type="match status" value="1"/>
</dbReference>
<dbReference type="InterPro" id="IPR022409">
    <property type="entry name" value="PKD/Chitinase_dom"/>
</dbReference>
<evidence type="ECO:0000259" key="6">
    <source>
        <dbReference type="PROSITE" id="PS50022"/>
    </source>
</evidence>
<dbReference type="InterPro" id="IPR015202">
    <property type="entry name" value="GO-like_E_set"/>
</dbReference>
<evidence type="ECO:0000313" key="12">
    <source>
        <dbReference type="Proteomes" id="UP000186609"/>
    </source>
</evidence>
<evidence type="ECO:0000313" key="11">
    <source>
        <dbReference type="EMBL" id="APW39155.1"/>
    </source>
</evidence>
<dbReference type="InterPro" id="IPR008979">
    <property type="entry name" value="Galactose-bd-like_sf"/>
</dbReference>
<dbReference type="GO" id="GO:0020037">
    <property type="term" value="F:heme binding"/>
    <property type="evidence" value="ECO:0007669"/>
    <property type="project" value="InterPro"/>
</dbReference>
<dbReference type="InterPro" id="IPR036404">
    <property type="entry name" value="Jacalin-like_lectin_dom_sf"/>
</dbReference>
<dbReference type="SUPFAM" id="SSF46626">
    <property type="entry name" value="Cytochrome c"/>
    <property type="match status" value="2"/>
</dbReference>
<dbReference type="GO" id="GO:0016020">
    <property type="term" value="C:membrane"/>
    <property type="evidence" value="ECO:0007669"/>
    <property type="project" value="InterPro"/>
</dbReference>
<dbReference type="InterPro" id="IPR014756">
    <property type="entry name" value="Ig_E-set"/>
</dbReference>
<name>A0A1P8JZJ6_9BURK</name>
<feature type="domain" description="Cytochrome c" evidence="8">
    <location>
        <begin position="1406"/>
        <end position="1514"/>
    </location>
</feature>
<dbReference type="Pfam" id="PF18911">
    <property type="entry name" value="PKD_4"/>
    <property type="match status" value="1"/>
</dbReference>
<dbReference type="SMART" id="SM00758">
    <property type="entry name" value="PA14"/>
    <property type="match status" value="2"/>
</dbReference>
<dbReference type="SUPFAM" id="SSF81296">
    <property type="entry name" value="E set domains"/>
    <property type="match status" value="1"/>
</dbReference>
<dbReference type="InterPro" id="IPR006644">
    <property type="entry name" value="Cadg"/>
</dbReference>
<dbReference type="PROSITE" id="PS50093">
    <property type="entry name" value="PKD"/>
    <property type="match status" value="1"/>
</dbReference>
<dbReference type="CDD" id="cd11304">
    <property type="entry name" value="Cadherin_repeat"/>
    <property type="match status" value="1"/>
</dbReference>
<feature type="domain" description="Cytochrome c" evidence="8">
    <location>
        <begin position="1263"/>
        <end position="1390"/>
    </location>
</feature>
<evidence type="ECO:0000256" key="4">
    <source>
        <dbReference type="ARBA" id="ARBA00023004"/>
    </source>
</evidence>
<dbReference type="PROSITE" id="PS51820">
    <property type="entry name" value="PA14"/>
    <property type="match status" value="2"/>
</dbReference>
<dbReference type="KEGG" id="rhy:RD110_19660"/>
<feature type="domain" description="F5/8 type C" evidence="6">
    <location>
        <begin position="583"/>
        <end position="684"/>
    </location>
</feature>
<evidence type="ECO:0000259" key="8">
    <source>
        <dbReference type="PROSITE" id="PS51007"/>
    </source>
</evidence>
<dbReference type="Pfam" id="PF09118">
    <property type="entry name" value="GO-like_E_set"/>
    <property type="match status" value="1"/>
</dbReference>
<keyword evidence="1 5" id="KW-0349">Heme</keyword>
<dbReference type="InterPro" id="IPR000601">
    <property type="entry name" value="PKD_dom"/>
</dbReference>
<dbReference type="CDD" id="cd00146">
    <property type="entry name" value="PKD"/>
    <property type="match status" value="1"/>
</dbReference>
<protein>
    <recommendedName>
        <fullName evidence="13">Staphylococcus aureus surface protein A</fullName>
    </recommendedName>
</protein>
<keyword evidence="3" id="KW-0732">Signal</keyword>
<dbReference type="InterPro" id="IPR011658">
    <property type="entry name" value="PA14_dom"/>
</dbReference>
<dbReference type="PROSITE" id="PS51752">
    <property type="entry name" value="JACALIN_LECTIN"/>
    <property type="match status" value="1"/>
</dbReference>
<dbReference type="GO" id="GO:0005509">
    <property type="term" value="F:calcium ion binding"/>
    <property type="evidence" value="ECO:0007669"/>
    <property type="project" value="InterPro"/>
</dbReference>
<evidence type="ECO:0000256" key="1">
    <source>
        <dbReference type="ARBA" id="ARBA00022617"/>
    </source>
</evidence>
<feature type="domain" description="PA14" evidence="10">
    <location>
        <begin position="1753"/>
        <end position="1891"/>
    </location>
</feature>
<dbReference type="SUPFAM" id="SSF49313">
    <property type="entry name" value="Cadherin-like"/>
    <property type="match status" value="3"/>
</dbReference>
<dbReference type="SMART" id="SM00915">
    <property type="entry name" value="Jacalin"/>
    <property type="match status" value="1"/>
</dbReference>
<feature type="domain" description="PKD" evidence="7">
    <location>
        <begin position="803"/>
        <end position="879"/>
    </location>
</feature>
<dbReference type="EMBL" id="CP019236">
    <property type="protein sequence ID" value="APW39155.1"/>
    <property type="molecule type" value="Genomic_DNA"/>
</dbReference>
<dbReference type="Pfam" id="PF07250">
    <property type="entry name" value="Glyoxal_oxid_N"/>
    <property type="match status" value="1"/>
</dbReference>
<dbReference type="InterPro" id="IPR001229">
    <property type="entry name" value="Jacalin-like_lectin_dom"/>
</dbReference>
<dbReference type="Pfam" id="PF01419">
    <property type="entry name" value="Jacalin"/>
    <property type="match status" value="1"/>
</dbReference>
<dbReference type="InterPro" id="IPR015943">
    <property type="entry name" value="WD40/YVTN_repeat-like_dom_sf"/>
</dbReference>
<evidence type="ECO:0000259" key="9">
    <source>
        <dbReference type="PROSITE" id="PS51752"/>
    </source>
</evidence>
<evidence type="ECO:0000256" key="2">
    <source>
        <dbReference type="ARBA" id="ARBA00022723"/>
    </source>
</evidence>
<dbReference type="RefSeq" id="WP_076201308.1">
    <property type="nucleotide sequence ID" value="NZ_CP019236.1"/>
</dbReference>
<evidence type="ECO:0000256" key="5">
    <source>
        <dbReference type="PROSITE-ProRule" id="PRU00433"/>
    </source>
</evidence>
<dbReference type="STRING" id="1842727.RD110_19660"/>
<dbReference type="SMART" id="SM00089">
    <property type="entry name" value="PKD"/>
    <property type="match status" value="2"/>
</dbReference>
<dbReference type="Pfam" id="PF00754">
    <property type="entry name" value="F5_F8_type_C"/>
    <property type="match status" value="1"/>
</dbReference>
<dbReference type="PANTHER" id="PTHR32208:SF56">
    <property type="entry name" value="GALACTOSE OXIDASE-RELATED"/>
    <property type="match status" value="1"/>
</dbReference>
<dbReference type="SUPFAM" id="SSF50965">
    <property type="entry name" value="Galactose oxidase, central domain"/>
    <property type="match status" value="1"/>
</dbReference>
<dbReference type="GO" id="GO:0009055">
    <property type="term" value="F:electron transfer activity"/>
    <property type="evidence" value="ECO:0007669"/>
    <property type="project" value="InterPro"/>
</dbReference>
<feature type="domain" description="Jacalin-type lectin" evidence="9">
    <location>
        <begin position="1898"/>
        <end position="2039"/>
    </location>
</feature>
<accession>A0A1P8JZJ6</accession>
<dbReference type="InterPro" id="IPR013783">
    <property type="entry name" value="Ig-like_fold"/>
</dbReference>
<dbReference type="InterPro" id="IPR006652">
    <property type="entry name" value="Kelch_1"/>
</dbReference>
<dbReference type="SUPFAM" id="SSF51101">
    <property type="entry name" value="Mannose-binding lectins"/>
    <property type="match status" value="1"/>
</dbReference>
<feature type="domain" description="PA14" evidence="10">
    <location>
        <begin position="1609"/>
        <end position="1747"/>
    </location>
</feature>
<dbReference type="SMART" id="SM00612">
    <property type="entry name" value="Kelch"/>
    <property type="match status" value="2"/>
</dbReference>
<dbReference type="InterPro" id="IPR009056">
    <property type="entry name" value="Cyt_c-like_dom"/>
</dbReference>
<organism evidence="11 12">
    <name type="scientific">Rhodoferax koreensis</name>
    <dbReference type="NCBI Taxonomy" id="1842727"/>
    <lineage>
        <taxon>Bacteria</taxon>
        <taxon>Pseudomonadati</taxon>
        <taxon>Pseudomonadota</taxon>
        <taxon>Betaproteobacteria</taxon>
        <taxon>Burkholderiales</taxon>
        <taxon>Comamonadaceae</taxon>
        <taxon>Rhodoferax</taxon>
    </lineage>
</organism>
<evidence type="ECO:0000256" key="3">
    <source>
        <dbReference type="ARBA" id="ARBA00022729"/>
    </source>
</evidence>
<dbReference type="Gene3D" id="2.130.10.10">
    <property type="entry name" value="YVTN repeat-like/Quinoprotein amine dehydrogenase"/>
    <property type="match status" value="2"/>
</dbReference>
<dbReference type="InterPro" id="IPR036909">
    <property type="entry name" value="Cyt_c-like_dom_sf"/>
</dbReference>
<dbReference type="InterPro" id="IPR015919">
    <property type="entry name" value="Cadherin-like_sf"/>
</dbReference>
<keyword evidence="12" id="KW-1185">Reference proteome</keyword>
<dbReference type="Gene3D" id="3.90.182.10">
    <property type="entry name" value="Toxin - Anthrax Protective Antigen,domain 1"/>
    <property type="match status" value="2"/>
</dbReference>
<dbReference type="Pfam" id="PF07691">
    <property type="entry name" value="PA14"/>
    <property type="match status" value="2"/>
</dbReference>
<dbReference type="SUPFAM" id="SSF49299">
    <property type="entry name" value="PKD domain"/>
    <property type="match status" value="1"/>
</dbReference>
<dbReference type="Pfam" id="PF05345">
    <property type="entry name" value="He_PIG"/>
    <property type="match status" value="3"/>
</dbReference>
<dbReference type="SMART" id="SM00736">
    <property type="entry name" value="CADG"/>
    <property type="match status" value="2"/>
</dbReference>
<reference evidence="11 12" key="1">
    <citation type="submission" date="2017-01" db="EMBL/GenBank/DDBJ databases">
        <authorList>
            <person name="Mah S.A."/>
            <person name="Swanson W.J."/>
            <person name="Moy G.W."/>
            <person name="Vacquier V.D."/>
        </authorList>
    </citation>
    <scope>NUCLEOTIDE SEQUENCE [LARGE SCALE GENOMIC DNA]</scope>
    <source>
        <strain evidence="11 12">DCY110</strain>
    </source>
</reference>
<dbReference type="Gene3D" id="2.130.10.80">
    <property type="entry name" value="Galactose oxidase/kelch, beta-propeller"/>
    <property type="match status" value="1"/>
</dbReference>
<dbReference type="InterPro" id="IPR037293">
    <property type="entry name" value="Gal_Oxidase_central_sf"/>
</dbReference>
<dbReference type="Gene3D" id="2.60.40.10">
    <property type="entry name" value="Immunoglobulins"/>
    <property type="match status" value="5"/>
</dbReference>
<dbReference type="InterPro" id="IPR000421">
    <property type="entry name" value="FA58C"/>
</dbReference>
<dbReference type="Gene3D" id="1.10.760.10">
    <property type="entry name" value="Cytochrome c-like domain"/>
    <property type="match status" value="2"/>
</dbReference>
<gene>
    <name evidence="11" type="ORF">RD110_19660</name>
</gene>
<evidence type="ECO:0000259" key="10">
    <source>
        <dbReference type="PROSITE" id="PS51820"/>
    </source>
</evidence>
<dbReference type="Gene3D" id="2.60.120.260">
    <property type="entry name" value="Galactose-binding domain-like"/>
    <property type="match status" value="1"/>
</dbReference>
<dbReference type="SUPFAM" id="SSF56988">
    <property type="entry name" value="Anthrax protective antigen"/>
    <property type="match status" value="2"/>
</dbReference>
<keyword evidence="4 5" id="KW-0408">Iron</keyword>
<dbReference type="InterPro" id="IPR037524">
    <property type="entry name" value="PA14/GLEYA"/>
</dbReference>
<dbReference type="SUPFAM" id="SSF51004">
    <property type="entry name" value="C-terminal (heme d1) domain of cytochrome cd1-nitrite reductase"/>
    <property type="match status" value="1"/>
</dbReference>
<dbReference type="Proteomes" id="UP000186609">
    <property type="component" value="Chromosome"/>
</dbReference>
<sequence>MASIDQAQWSPLTATSLVPVSAANLPNGEVLLWAADDPFNYGTVGQAYSTTFDPVSGKFTDRLVNNTGHNLFCPGTTNLADGRLLVNGGSQAGATSLYDPSTNTWTAGGKMQITRGYNANTLLQDGSVFTLGGSFSGGQGNKHGEVWTASAGWKRLTGVPVDNMVGPDSAGVYRGDNHMWLLPTGNGMVLHAGPSANMNWIDTRGNGSVTPAGRRGDDAYSMSGTAVMYDVGKILKAGGSPSYQNVNATAGSYIIDVNDGLQVRKIAPMAYARAYHNSVVLPNGQVIVIGGQSRPVMFTDGNAVLVPELFDPATEKFTALPPIAVPRNYHSVALLLPDARVLSAGGGLCGEGCAANHANLQILSPHYLFKSDGTPATRPVITNAPARTGYGQTMQVTTDSPVTAFALVRASSTTHTVNNDQRRIPLTFIGTGVNSYTVNVPTNPGWALPGYYMLFALNADGVPAVARTVLLSNSNTPVIATVGDQSTAVGATVNLAVAATSPTGAALTHAATGLPPGLALNPATGTITGTPTMPGRYAVNLTVGDGVQKVSHEFVWTVADASRPRYVKFEALSAINGQALASMAEFNILDTKGAVLPRTGWKVSVDSAETAAESGIDGNAIDGNAATYWLTAATPTPAPMPHWLVVDMGLAQKISAVRYLPRAGGGEGTVAEFRVYVSADGVNWNAPVAAGNLADLGAATAEKTIPVALVGGINQAPMIATPAPPSVTQGQSVSLKLSATDPDGDVLTYSASGLPSGLTLHASTGVIDGAPDVGGNYAVTVTATDPGGMSASASFSWSVSSLPPVIAPVATAPAVSHGAVQYTASANGAGPFLYQWDFGDGSPATGFNSSAGVSHVYTTPGIYTVTLTVRNGAASSSRTFLQAVGAQAVAGAAAASSGLALERGVGNTRLWAVNPDNDTVSVFDTATSRKLADIAVGAQPQTVAQAPDGRLWVVNKDSATVSIISPGSLSVVQTISLARGSQPHGLVFAKDGNALVTLEALGQLVKLSSGGARLASLDVGPNPRHISRTPDGSRLLVSRFITRPQPGEGTAAVQTTVNGVKQGGEVLVVDASDLRLRRTVVLQHSDKADSTTQGRGVPNYLGAAAVSPDGASAWVPSKQDNIQRGALRDRLDLDFQNTVRAVSSRIALGSLSEDYAARVDHDNAGVASAAVYHPSGAYLFVTLESSRQLAVLDAAAGREVLRVDTGRAPQSVVVSDDGRKLFVSNFMDRTVGVYDLTRLINFGEADVPLQAVLDSGGPEKLAPEVLKGKQFFYDARDPRLARDGYLSCASCHNDAGHDGRTWDFTSLGEGLRRTIALKGRAGMGNGFLHWSANFDEVQDFEGQIRKLAGGTGLMSDDKFNAGTRAQPLGDPKAGQSADLDALAAYLRSLAKFAPSPYRDAGGALTESAQAGSAIFADRNCAACHGGSAFTASSDGSGLRNIGTLKASSGKRLGAVLTGIDIPTLRDVWNDSSYLHDGSALTLGDAVQAHGTAIPGALLTATELTRLSDYLRQIGSDETTAPAIYPVVQGPGTVSMAVGSGLSLPIKASTSAGVLSYSATGLPAGMRIDPVSGEISGTATTPGRYVVTVLVGNGSQSVNVAFLIDISPELAGTGLLAQYFDNPNLLGTPVMQSVNVPFVSWGAAAPVLGVPADNFSIRWSGMVEAPVTGNVQFRAYADDGMRLWIDNKLLVDAWNTPNSDSATISVPMVAGRRYAVTLEYNERRGNAAMRLEWKPPGSSLWTAVPAARLYATADMGTGLSAQYFGNASLSGAPVMQRVEAPSFDWGGAAPAKGLPADGFSVRWTGTMEASATGPMQLRTFSDDGVRVWIDGQMIIDDWMPHGGKYDTASIAMVAGQRHAVTIEYFERSGSAAMRFEWKPPGVSEWRSVPAAFLYPAGASERSPIFGYLQGGTEFSDGPVSGQTLVGIELRAGPGVNAVQGFGAPVYWPLHGVASGVANRFALFNGEYLVRLYGQIGQSSGSIAQLSFVTNTGRVLGPVGLPDGQEAVSGFDYTVPAGQRVVGLAGRSSSSVNAIGVVLGPR</sequence>
<dbReference type="SUPFAM" id="SSF49785">
    <property type="entry name" value="Galactose-binding domain-like"/>
    <property type="match status" value="1"/>
</dbReference>
<dbReference type="PANTHER" id="PTHR32208">
    <property type="entry name" value="SECRETED PROTEIN-RELATED"/>
    <property type="match status" value="1"/>
</dbReference>